<name>A0A9P6EQP1_9AGAR</name>
<dbReference type="InterPro" id="IPR007681">
    <property type="entry name" value="Mog1"/>
</dbReference>
<dbReference type="Pfam" id="PF04603">
    <property type="entry name" value="Mog1"/>
    <property type="match status" value="1"/>
</dbReference>
<protein>
    <recommendedName>
        <fullName evidence="6">Ran guanine nucleotide release factor</fullName>
    </recommendedName>
</protein>
<dbReference type="PANTHER" id="PTHR15837:SF0">
    <property type="entry name" value="RAN GUANINE NUCLEOTIDE RELEASE FACTOR"/>
    <property type="match status" value="1"/>
</dbReference>
<dbReference type="EMBL" id="MU157828">
    <property type="protein sequence ID" value="KAF9533377.1"/>
    <property type="molecule type" value="Genomic_DNA"/>
</dbReference>
<dbReference type="GO" id="GO:0031267">
    <property type="term" value="F:small GTPase binding"/>
    <property type="evidence" value="ECO:0007669"/>
    <property type="project" value="TreeGrafter"/>
</dbReference>
<dbReference type="Gene3D" id="3.40.1000.10">
    <property type="entry name" value="Mog1/PsbP, alpha/beta/alpha sandwich"/>
    <property type="match status" value="1"/>
</dbReference>
<keyword evidence="3" id="KW-0653">Protein transport</keyword>
<dbReference type="Proteomes" id="UP000807306">
    <property type="component" value="Unassembled WGS sequence"/>
</dbReference>
<evidence type="ECO:0000313" key="4">
    <source>
        <dbReference type="EMBL" id="KAF9533377.1"/>
    </source>
</evidence>
<evidence type="ECO:0000313" key="5">
    <source>
        <dbReference type="Proteomes" id="UP000807306"/>
    </source>
</evidence>
<organism evidence="4 5">
    <name type="scientific">Crepidotus variabilis</name>
    <dbReference type="NCBI Taxonomy" id="179855"/>
    <lineage>
        <taxon>Eukaryota</taxon>
        <taxon>Fungi</taxon>
        <taxon>Dikarya</taxon>
        <taxon>Basidiomycota</taxon>
        <taxon>Agaricomycotina</taxon>
        <taxon>Agaricomycetes</taxon>
        <taxon>Agaricomycetidae</taxon>
        <taxon>Agaricales</taxon>
        <taxon>Agaricineae</taxon>
        <taxon>Crepidotaceae</taxon>
        <taxon>Crepidotus</taxon>
    </lineage>
</organism>
<evidence type="ECO:0000256" key="3">
    <source>
        <dbReference type="ARBA" id="ARBA00022927"/>
    </source>
</evidence>
<comment type="similarity">
    <text evidence="1">Belongs to the MOG1 family.</text>
</comment>
<accession>A0A9P6EQP1</accession>
<gene>
    <name evidence="4" type="ORF">CPB83DRAFT_873476</name>
</gene>
<evidence type="ECO:0000256" key="2">
    <source>
        <dbReference type="ARBA" id="ARBA00022448"/>
    </source>
</evidence>
<dbReference type="SUPFAM" id="SSF55724">
    <property type="entry name" value="Mog1p/PsbP-like"/>
    <property type="match status" value="1"/>
</dbReference>
<keyword evidence="5" id="KW-1185">Reference proteome</keyword>
<dbReference type="GO" id="GO:0005634">
    <property type="term" value="C:nucleus"/>
    <property type="evidence" value="ECO:0007669"/>
    <property type="project" value="TreeGrafter"/>
</dbReference>
<evidence type="ECO:0008006" key="6">
    <source>
        <dbReference type="Google" id="ProtNLM"/>
    </source>
</evidence>
<dbReference type="GO" id="GO:0005085">
    <property type="term" value="F:guanyl-nucleotide exchange factor activity"/>
    <property type="evidence" value="ECO:0007669"/>
    <property type="project" value="TreeGrafter"/>
</dbReference>
<proteinExistence type="inferred from homology"/>
<dbReference type="GO" id="GO:0006606">
    <property type="term" value="P:protein import into nucleus"/>
    <property type="evidence" value="ECO:0007669"/>
    <property type="project" value="TreeGrafter"/>
</dbReference>
<dbReference type="PANTHER" id="PTHR15837">
    <property type="entry name" value="RAN GUANINE NUCLEOTIDE RELEASE FACTOR"/>
    <property type="match status" value="1"/>
</dbReference>
<sequence>MIQRGLFGGAITAQTLEDLVDASDLRQVPDTQEVFMYPQSGESIIIEILQKVELSDPEDAIKFHFDSLAHDNSAQSFQVDSVVVSSAHTREDRTPTPICLKGLQMVPKFNQVTPDKVLIFMALFRVETKDIDLVVTFNVPIESIDGGATDAAGELRAEQDFNTFVQSLRILDFHLFA</sequence>
<comment type="caution">
    <text evidence="4">The sequence shown here is derived from an EMBL/GenBank/DDBJ whole genome shotgun (WGS) entry which is preliminary data.</text>
</comment>
<dbReference type="InterPro" id="IPR016123">
    <property type="entry name" value="Mog1/PsbP_a/b/a-sand"/>
</dbReference>
<keyword evidence="2" id="KW-0813">Transport</keyword>
<dbReference type="OrthoDB" id="10255285at2759"/>
<reference evidence="4" key="1">
    <citation type="submission" date="2020-11" db="EMBL/GenBank/DDBJ databases">
        <authorList>
            <consortium name="DOE Joint Genome Institute"/>
            <person name="Ahrendt S."/>
            <person name="Riley R."/>
            <person name="Andreopoulos W."/>
            <person name="Labutti K."/>
            <person name="Pangilinan J."/>
            <person name="Ruiz-Duenas F.J."/>
            <person name="Barrasa J.M."/>
            <person name="Sanchez-Garcia M."/>
            <person name="Camarero S."/>
            <person name="Miyauchi S."/>
            <person name="Serrano A."/>
            <person name="Linde D."/>
            <person name="Babiker R."/>
            <person name="Drula E."/>
            <person name="Ayuso-Fernandez I."/>
            <person name="Pacheco R."/>
            <person name="Padilla G."/>
            <person name="Ferreira P."/>
            <person name="Barriuso J."/>
            <person name="Kellner H."/>
            <person name="Castanera R."/>
            <person name="Alfaro M."/>
            <person name="Ramirez L."/>
            <person name="Pisabarro A.G."/>
            <person name="Kuo A."/>
            <person name="Tritt A."/>
            <person name="Lipzen A."/>
            <person name="He G."/>
            <person name="Yan M."/>
            <person name="Ng V."/>
            <person name="Cullen D."/>
            <person name="Martin F."/>
            <person name="Rosso M.-N."/>
            <person name="Henrissat B."/>
            <person name="Hibbett D."/>
            <person name="Martinez A.T."/>
            <person name="Grigoriev I.V."/>
        </authorList>
    </citation>
    <scope>NUCLEOTIDE SEQUENCE</scope>
    <source>
        <strain evidence="4">CBS 506.95</strain>
    </source>
</reference>
<evidence type="ECO:0000256" key="1">
    <source>
        <dbReference type="ARBA" id="ARBA00010307"/>
    </source>
</evidence>
<dbReference type="AlphaFoldDB" id="A0A9P6EQP1"/>